<dbReference type="GO" id="GO:0045292">
    <property type="term" value="P:mRNA cis splicing, via spliceosome"/>
    <property type="evidence" value="ECO:0007669"/>
    <property type="project" value="InterPro"/>
</dbReference>
<sequence>MASTAANGASPPPDEDLLMEKPPEHVTIPPKVVRDKVHSTASFVHRQVVQGKETIEEDMMARLSRPDEAGKKAALLSFVRTDDVNHAYYVWYKELLFQGKGPRQGGNRTNISKDKKPKGPPEPPKFRFSARMPNISAQDLEIVKLTAQYTAKAGENWLKELRNRHSGDYQFDFLRANHSFHQYFRALVDQYRILIEEEETIAARLAEVDLTKKNPYHILDRAKQRAEYTKYQSQQKAQEEQKIEDDKKQFLSVDWQDFTVVATVDFDENDEKSDLPPPKSLNDLQSASLEEKAQVSMSMRIEEARPDDETYYNINQQSMSDPPPVHQGMYAPTPPPFHPDYAVPPPVAVGPYAVPAPRTTTPGTGPGGVRIRTDYVPRAKKANVQMVICPNCNSQIAADELDEHIRIELLDPRWKEQKDKATARYAPVNVPTADIAKHLKRFASNREDIFDKQSGQPLEEEEAARRKKAALAYDGQPDPVRDAARMQEMQTMNVQEQIRRINEKHGRK</sequence>
<dbReference type="GO" id="GO:0003723">
    <property type="term" value="F:RNA binding"/>
    <property type="evidence" value="ECO:0007669"/>
    <property type="project" value="InterPro"/>
</dbReference>
<dbReference type="SUPFAM" id="SSF109905">
    <property type="entry name" value="Surp module (SWAP domain)"/>
    <property type="match status" value="1"/>
</dbReference>
<dbReference type="Pfam" id="PF01805">
    <property type="entry name" value="Surp"/>
    <property type="match status" value="1"/>
</dbReference>
<keyword evidence="3" id="KW-0747">Spliceosome</keyword>
<dbReference type="Pfam" id="PF12230">
    <property type="entry name" value="PRP21_like_P"/>
    <property type="match status" value="1"/>
</dbReference>
<evidence type="ECO:0000259" key="8">
    <source>
        <dbReference type="PROSITE" id="PS50128"/>
    </source>
</evidence>
<dbReference type="GO" id="GO:0071004">
    <property type="term" value="C:U2-type prespliceosome"/>
    <property type="evidence" value="ECO:0007669"/>
    <property type="project" value="TreeGrafter"/>
</dbReference>
<evidence type="ECO:0000256" key="3">
    <source>
        <dbReference type="ARBA" id="ARBA00022728"/>
    </source>
</evidence>
<evidence type="ECO:0000256" key="4">
    <source>
        <dbReference type="ARBA" id="ARBA00022737"/>
    </source>
</evidence>
<dbReference type="Proteomes" id="UP000799779">
    <property type="component" value="Unassembled WGS sequence"/>
</dbReference>
<evidence type="ECO:0000256" key="6">
    <source>
        <dbReference type="ARBA" id="ARBA00023242"/>
    </source>
</evidence>
<evidence type="ECO:0000256" key="5">
    <source>
        <dbReference type="ARBA" id="ARBA00023187"/>
    </source>
</evidence>
<keyword evidence="2" id="KW-0507">mRNA processing</keyword>
<dbReference type="InterPro" id="IPR000061">
    <property type="entry name" value="Surp"/>
</dbReference>
<comment type="subcellular location">
    <subcellularLocation>
        <location evidence="1">Nucleus</location>
    </subcellularLocation>
</comment>
<reference evidence="9" key="1">
    <citation type="journal article" date="2020" name="Stud. Mycol.">
        <title>101 Dothideomycetes genomes: a test case for predicting lifestyles and emergence of pathogens.</title>
        <authorList>
            <person name="Haridas S."/>
            <person name="Albert R."/>
            <person name="Binder M."/>
            <person name="Bloem J."/>
            <person name="Labutti K."/>
            <person name="Salamov A."/>
            <person name="Andreopoulos B."/>
            <person name="Baker S."/>
            <person name="Barry K."/>
            <person name="Bills G."/>
            <person name="Bluhm B."/>
            <person name="Cannon C."/>
            <person name="Castanera R."/>
            <person name="Culley D."/>
            <person name="Daum C."/>
            <person name="Ezra D."/>
            <person name="Gonzalez J."/>
            <person name="Henrissat B."/>
            <person name="Kuo A."/>
            <person name="Liang C."/>
            <person name="Lipzen A."/>
            <person name="Lutzoni F."/>
            <person name="Magnuson J."/>
            <person name="Mondo S."/>
            <person name="Nolan M."/>
            <person name="Ohm R."/>
            <person name="Pangilinan J."/>
            <person name="Park H.-J."/>
            <person name="Ramirez L."/>
            <person name="Alfaro M."/>
            <person name="Sun H."/>
            <person name="Tritt A."/>
            <person name="Yoshinaga Y."/>
            <person name="Zwiers L.-H."/>
            <person name="Turgeon B."/>
            <person name="Goodwin S."/>
            <person name="Spatafora J."/>
            <person name="Crous P."/>
            <person name="Grigoriev I."/>
        </authorList>
    </citation>
    <scope>NUCLEOTIDE SEQUENCE</scope>
    <source>
        <strain evidence="9">CBS 123094</strain>
    </source>
</reference>
<dbReference type="OrthoDB" id="447637at2759"/>
<feature type="domain" description="SURP motif" evidence="8">
    <location>
        <begin position="142"/>
        <end position="184"/>
    </location>
</feature>
<dbReference type="AlphaFoldDB" id="A0A6A5WXW4"/>
<evidence type="ECO:0000256" key="2">
    <source>
        <dbReference type="ARBA" id="ARBA00022664"/>
    </source>
</evidence>
<evidence type="ECO:0000256" key="7">
    <source>
        <dbReference type="SAM" id="MobiDB-lite"/>
    </source>
</evidence>
<feature type="region of interest" description="Disordered" evidence="7">
    <location>
        <begin position="102"/>
        <end position="125"/>
    </location>
</feature>
<gene>
    <name evidence="9" type="ORF">P154DRAFT_519815</name>
</gene>
<dbReference type="FunFam" id="1.10.10.790:FF:000001">
    <property type="entry name" value="Splicing factor 3a, subunit 1"/>
    <property type="match status" value="1"/>
</dbReference>
<organism evidence="9 10">
    <name type="scientific">Amniculicola lignicola CBS 123094</name>
    <dbReference type="NCBI Taxonomy" id="1392246"/>
    <lineage>
        <taxon>Eukaryota</taxon>
        <taxon>Fungi</taxon>
        <taxon>Dikarya</taxon>
        <taxon>Ascomycota</taxon>
        <taxon>Pezizomycotina</taxon>
        <taxon>Dothideomycetes</taxon>
        <taxon>Pleosporomycetidae</taxon>
        <taxon>Pleosporales</taxon>
        <taxon>Amniculicolaceae</taxon>
        <taxon>Amniculicola</taxon>
    </lineage>
</organism>
<evidence type="ECO:0000313" key="10">
    <source>
        <dbReference type="Proteomes" id="UP000799779"/>
    </source>
</evidence>
<keyword evidence="6" id="KW-0539">Nucleus</keyword>
<dbReference type="InterPro" id="IPR045146">
    <property type="entry name" value="SF3A1"/>
</dbReference>
<keyword evidence="5" id="KW-0508">mRNA splicing</keyword>
<evidence type="ECO:0000256" key="1">
    <source>
        <dbReference type="ARBA" id="ARBA00004123"/>
    </source>
</evidence>
<dbReference type="InterPro" id="IPR022030">
    <property type="entry name" value="SF3A1_dom"/>
</dbReference>
<dbReference type="SMART" id="SM00648">
    <property type="entry name" value="SWAP"/>
    <property type="match status" value="2"/>
</dbReference>
<protein>
    <recommendedName>
        <fullName evidence="8">SURP motif domain-containing protein</fullName>
    </recommendedName>
</protein>
<name>A0A6A5WXW4_9PLEO</name>
<accession>A0A6A5WXW4</accession>
<keyword evidence="4" id="KW-0677">Repeat</keyword>
<feature type="region of interest" description="Disordered" evidence="7">
    <location>
        <begin position="452"/>
        <end position="480"/>
    </location>
</feature>
<dbReference type="PANTHER" id="PTHR15316:SF1">
    <property type="entry name" value="SPLICING FACTOR 3A SUBUNIT 1"/>
    <property type="match status" value="1"/>
</dbReference>
<feature type="region of interest" description="Disordered" evidence="7">
    <location>
        <begin position="1"/>
        <end position="27"/>
    </location>
</feature>
<dbReference type="PANTHER" id="PTHR15316">
    <property type="entry name" value="SPLICEOSOME ASSOCIATED PROTEIN 114/SWAP SPLICING FACTOR-RELATED"/>
    <property type="match status" value="1"/>
</dbReference>
<dbReference type="InterPro" id="IPR035967">
    <property type="entry name" value="SWAP/Surp_sf"/>
</dbReference>
<dbReference type="EMBL" id="ML977570">
    <property type="protein sequence ID" value="KAF2003915.1"/>
    <property type="molecule type" value="Genomic_DNA"/>
</dbReference>
<dbReference type="GO" id="GO:0000381">
    <property type="term" value="P:regulation of alternative mRNA splicing, via spliceosome"/>
    <property type="evidence" value="ECO:0007669"/>
    <property type="project" value="TreeGrafter"/>
</dbReference>
<keyword evidence="10" id="KW-1185">Reference proteome</keyword>
<dbReference type="GO" id="GO:0071013">
    <property type="term" value="C:catalytic step 2 spliceosome"/>
    <property type="evidence" value="ECO:0007669"/>
    <property type="project" value="TreeGrafter"/>
</dbReference>
<evidence type="ECO:0000313" key="9">
    <source>
        <dbReference type="EMBL" id="KAF2003915.1"/>
    </source>
</evidence>
<dbReference type="GO" id="GO:0005686">
    <property type="term" value="C:U2 snRNP"/>
    <property type="evidence" value="ECO:0007669"/>
    <property type="project" value="TreeGrafter"/>
</dbReference>
<proteinExistence type="predicted"/>
<dbReference type="Gene3D" id="1.10.10.790">
    <property type="entry name" value="Surp module"/>
    <property type="match status" value="1"/>
</dbReference>
<dbReference type="PROSITE" id="PS50128">
    <property type="entry name" value="SURP"/>
    <property type="match status" value="1"/>
</dbReference>